<dbReference type="InterPro" id="IPR006170">
    <property type="entry name" value="PBP/GOBP"/>
</dbReference>
<feature type="disulfide bond" evidence="3">
    <location>
        <begin position="42"/>
        <end position="77"/>
    </location>
</feature>
<keyword evidence="4" id="KW-0732">Signal</keyword>
<dbReference type="Pfam" id="PF01395">
    <property type="entry name" value="PBP_GOBP"/>
    <property type="match status" value="1"/>
</dbReference>
<keyword evidence="3" id="KW-1015">Disulfide bond</keyword>
<feature type="disulfide bond" evidence="3">
    <location>
        <begin position="73"/>
        <end position="131"/>
    </location>
</feature>
<evidence type="ECO:0000256" key="1">
    <source>
        <dbReference type="ARBA" id="ARBA00008098"/>
    </source>
</evidence>
<organism evidence="5">
    <name type="scientific">Agrotis ipsilon</name>
    <name type="common">Black cutworm moth</name>
    <dbReference type="NCBI Taxonomy" id="56364"/>
    <lineage>
        <taxon>Eukaryota</taxon>
        <taxon>Metazoa</taxon>
        <taxon>Ecdysozoa</taxon>
        <taxon>Arthropoda</taxon>
        <taxon>Hexapoda</taxon>
        <taxon>Insecta</taxon>
        <taxon>Pterygota</taxon>
        <taxon>Neoptera</taxon>
        <taxon>Endopterygota</taxon>
        <taxon>Lepidoptera</taxon>
        <taxon>Glossata</taxon>
        <taxon>Ditrysia</taxon>
        <taxon>Noctuoidea</taxon>
        <taxon>Noctuidae</taxon>
        <taxon>Noctuinae</taxon>
        <taxon>Noctuini</taxon>
        <taxon>Agrotis</taxon>
    </lineage>
</organism>
<feature type="signal peptide" evidence="4">
    <location>
        <begin position="1"/>
        <end position="23"/>
    </location>
</feature>
<feature type="disulfide bond" evidence="3">
    <location>
        <begin position="120"/>
        <end position="140"/>
    </location>
</feature>
<evidence type="ECO:0000256" key="3">
    <source>
        <dbReference type="PIRSR" id="PIRSR015604-1"/>
    </source>
</evidence>
<dbReference type="PIRSF" id="PIRSF015604">
    <property type="entry name" value="Odorant/phero_bd"/>
    <property type="match status" value="1"/>
</dbReference>
<comment type="similarity">
    <text evidence="1">Belongs to the PBP/GOBP family.</text>
</comment>
<dbReference type="SMART" id="SM00708">
    <property type="entry name" value="PhBP"/>
    <property type="match status" value="1"/>
</dbReference>
<protein>
    <submittedName>
        <fullName evidence="5">Pheromone-binding protein 2</fullName>
    </submittedName>
</protein>
<evidence type="ECO:0000313" key="5">
    <source>
        <dbReference type="EMBL" id="AFM36757.1"/>
    </source>
</evidence>
<evidence type="ECO:0000256" key="2">
    <source>
        <dbReference type="ARBA" id="ARBA00022448"/>
    </source>
</evidence>
<dbReference type="GO" id="GO:0005549">
    <property type="term" value="F:odorant binding"/>
    <property type="evidence" value="ECO:0007669"/>
    <property type="project" value="InterPro"/>
</dbReference>
<reference evidence="5" key="2">
    <citation type="journal article" date="2013" name="Insect Biochem. Mol. Biol.">
        <title>Sex pheromone recognition and immunolocalization of three pheromone binding proteins in the black cutworm moth Agrotis ipsilon.</title>
        <authorList>
            <person name="Gu S.H."/>
            <person name="Zhou J.J."/>
            <person name="Wang G.R."/>
            <person name="Zhang Y.J."/>
            <person name="Guo Y.Y."/>
        </authorList>
    </citation>
    <scope>NUCLEOTIDE SEQUENCE</scope>
    <source>
        <strain evidence="5">Hufnagel</strain>
    </source>
</reference>
<dbReference type="CDD" id="cd23992">
    <property type="entry name" value="PBP_GOBP"/>
    <property type="match status" value="1"/>
</dbReference>
<dbReference type="EMBL" id="JQ822241">
    <property type="protein sequence ID" value="AFM36757.1"/>
    <property type="molecule type" value="mRNA"/>
</dbReference>
<proteinExistence type="evidence at transcript level"/>
<dbReference type="Gene3D" id="1.10.238.20">
    <property type="entry name" value="Pheromone/general odorant binding protein domain"/>
    <property type="match status" value="1"/>
</dbReference>
<feature type="chain" id="PRO_5003705857" evidence="4">
    <location>
        <begin position="24"/>
        <end position="165"/>
    </location>
</feature>
<reference evidence="5" key="1">
    <citation type="submission" date="2012-03" db="EMBL/GenBank/DDBJ databases">
        <title>Pheromone binding and immunolocalization of three pheromone binding proteins and two general odorant binding proteins in the black cutworm moth Agrotis ipsilon.</title>
        <authorList>
            <person name="Gu S.-H."/>
            <person name="Zhang Y.-J."/>
            <person name="Guo Y.-Y."/>
        </authorList>
    </citation>
    <scope>NUCLEOTIDE SEQUENCE</scope>
    <source>
        <strain evidence="5">Hufnagel</strain>
    </source>
</reference>
<accession>I6QNQ5</accession>
<sequence>MAASRWCIACLVCVLFAARSVMTSQEVVASFSKGFTNVVEHCKAEVNAGEHIMQDIYNFWREEYQLVNRDLGCMVLCMANKLGLIGEDQKMHHAKAEEFAKSHGADEAVAKQLVAILYECETKHAAVEDECGMALEIAKCFRTKMHELKWAPSMEVAMEEIMTAV</sequence>
<dbReference type="AlphaFoldDB" id="I6QNQ5"/>
<dbReference type="SUPFAM" id="SSF47565">
    <property type="entry name" value="Insect pheromone/odorant-binding proteins"/>
    <property type="match status" value="1"/>
</dbReference>
<evidence type="ECO:0000256" key="4">
    <source>
        <dbReference type="SAM" id="SignalP"/>
    </source>
</evidence>
<dbReference type="InterPro" id="IPR036728">
    <property type="entry name" value="PBP_GOBP_sf"/>
</dbReference>
<gene>
    <name evidence="5" type="primary">PBP2</name>
</gene>
<name>I6QNQ5_AGRIP</name>
<dbReference type="InterPro" id="IPR006072">
    <property type="entry name" value="Odorant/phero-bd_Lep"/>
</dbReference>
<dbReference type="PRINTS" id="PR00484">
    <property type="entry name" value="PBPGOBP"/>
</dbReference>
<keyword evidence="2" id="KW-0813">Transport</keyword>